<organism evidence="20 21">
    <name type="scientific">Dioscorea zingiberensis</name>
    <dbReference type="NCBI Taxonomy" id="325984"/>
    <lineage>
        <taxon>Eukaryota</taxon>
        <taxon>Viridiplantae</taxon>
        <taxon>Streptophyta</taxon>
        <taxon>Embryophyta</taxon>
        <taxon>Tracheophyta</taxon>
        <taxon>Spermatophyta</taxon>
        <taxon>Magnoliopsida</taxon>
        <taxon>Liliopsida</taxon>
        <taxon>Dioscoreales</taxon>
        <taxon>Dioscoreaceae</taxon>
        <taxon>Dioscorea</taxon>
    </lineage>
</organism>
<feature type="domain" description="Mechanosensitive ion channel protein 2/3 C-terminal" evidence="18">
    <location>
        <begin position="356"/>
        <end position="442"/>
    </location>
</feature>
<dbReference type="PANTHER" id="PTHR43634:SF2">
    <property type="entry name" value="LOW CONDUCTANCE MECHANOSENSITIVE CHANNEL YNAI"/>
    <property type="match status" value="1"/>
</dbReference>
<feature type="domain" description="Mechanosensitive ion channel MscS" evidence="17">
    <location>
        <begin position="281"/>
        <end position="351"/>
    </location>
</feature>
<keyword evidence="4" id="KW-0813">Transport</keyword>
<dbReference type="SUPFAM" id="SSF50182">
    <property type="entry name" value="Sm-like ribonucleoproteins"/>
    <property type="match status" value="1"/>
</dbReference>
<dbReference type="AlphaFoldDB" id="A0A9D5H4Y4"/>
<keyword evidence="7" id="KW-0934">Plastid</keyword>
<dbReference type="InterPro" id="IPR045042">
    <property type="entry name" value="YnaI-like"/>
</dbReference>
<evidence type="ECO:0000256" key="13">
    <source>
        <dbReference type="ARBA" id="ARBA00023303"/>
    </source>
</evidence>
<evidence type="ECO:0000313" key="20">
    <source>
        <dbReference type="EMBL" id="KAJ0963420.1"/>
    </source>
</evidence>
<feature type="compositionally biased region" description="Polar residues" evidence="15">
    <location>
        <begin position="571"/>
        <end position="580"/>
    </location>
</feature>
<evidence type="ECO:0000256" key="16">
    <source>
        <dbReference type="SAM" id="Phobius"/>
    </source>
</evidence>
<dbReference type="Proteomes" id="UP001085076">
    <property type="component" value="Miscellaneous, Linkage group lg09"/>
</dbReference>
<keyword evidence="5" id="KW-0150">Chloroplast</keyword>
<keyword evidence="9" id="KW-0809">Transit peptide</keyword>
<evidence type="ECO:0000256" key="1">
    <source>
        <dbReference type="ARBA" id="ARBA00004119"/>
    </source>
</evidence>
<feature type="compositionally biased region" description="Low complexity" evidence="15">
    <location>
        <begin position="605"/>
        <end position="614"/>
    </location>
</feature>
<evidence type="ECO:0000256" key="3">
    <source>
        <dbReference type="ARBA" id="ARBA00008017"/>
    </source>
</evidence>
<dbReference type="EMBL" id="JAGGNH010000009">
    <property type="protein sequence ID" value="KAJ0963420.1"/>
    <property type="molecule type" value="Genomic_DNA"/>
</dbReference>
<evidence type="ECO:0000256" key="10">
    <source>
        <dbReference type="ARBA" id="ARBA00022989"/>
    </source>
</evidence>
<gene>
    <name evidence="20" type="ORF">J5N97_028542</name>
</gene>
<feature type="domain" description="Mechanosensitive channel protein 2/3 transmembrane" evidence="19">
    <location>
        <begin position="150"/>
        <end position="279"/>
    </location>
</feature>
<dbReference type="InterPro" id="IPR056876">
    <property type="entry name" value="Msl2-3_C"/>
</dbReference>
<proteinExistence type="inferred from homology"/>
<dbReference type="GO" id="GO:0016020">
    <property type="term" value="C:membrane"/>
    <property type="evidence" value="ECO:0007669"/>
    <property type="project" value="UniProtKB-SubCell"/>
</dbReference>
<keyword evidence="10 16" id="KW-1133">Transmembrane helix</keyword>
<dbReference type="FunFam" id="1.10.287.1260:FF:000008">
    <property type="entry name" value="Mechanosensitive ion channel protein 3, chloroplastic"/>
    <property type="match status" value="1"/>
</dbReference>
<dbReference type="Pfam" id="PF00924">
    <property type="entry name" value="MS_channel_2nd"/>
    <property type="match status" value="1"/>
</dbReference>
<name>A0A9D5H4Y4_9LILI</name>
<feature type="compositionally biased region" description="Low complexity" evidence="15">
    <location>
        <begin position="559"/>
        <end position="570"/>
    </location>
</feature>
<accession>A0A9D5H4Y4</accession>
<dbReference type="Gene3D" id="1.10.287.1260">
    <property type="match status" value="1"/>
</dbReference>
<evidence type="ECO:0000256" key="15">
    <source>
        <dbReference type="SAM" id="MobiDB-lite"/>
    </source>
</evidence>
<feature type="compositionally biased region" description="Polar residues" evidence="15">
    <location>
        <begin position="515"/>
        <end position="538"/>
    </location>
</feature>
<feature type="transmembrane region" description="Helical" evidence="16">
    <location>
        <begin position="109"/>
        <end position="131"/>
    </location>
</feature>
<keyword evidence="8 16" id="KW-0812">Transmembrane</keyword>
<evidence type="ECO:0000259" key="19">
    <source>
        <dbReference type="Pfam" id="PF25237"/>
    </source>
</evidence>
<comment type="caution">
    <text evidence="20">The sequence shown here is derived from an EMBL/GenBank/DDBJ whole genome shotgun (WGS) entry which is preliminary data.</text>
</comment>
<evidence type="ECO:0000256" key="5">
    <source>
        <dbReference type="ARBA" id="ARBA00022528"/>
    </source>
</evidence>
<comment type="subcellular location">
    <subcellularLocation>
        <location evidence="2">Membrane</location>
        <topology evidence="2">Multi-pass membrane protein</topology>
    </subcellularLocation>
    <subcellularLocation>
        <location evidence="1">Plastid</location>
        <location evidence="1">Chloroplast envelope</location>
    </subcellularLocation>
</comment>
<feature type="transmembrane region" description="Helical" evidence="16">
    <location>
        <begin position="194"/>
        <end position="212"/>
    </location>
</feature>
<evidence type="ECO:0000256" key="8">
    <source>
        <dbReference type="ARBA" id="ARBA00022692"/>
    </source>
</evidence>
<evidence type="ECO:0000256" key="7">
    <source>
        <dbReference type="ARBA" id="ARBA00022640"/>
    </source>
</evidence>
<comment type="similarity">
    <text evidence="3">Belongs to the MscS (TC 1.A.23) family.</text>
</comment>
<keyword evidence="12 16" id="KW-0472">Membrane</keyword>
<keyword evidence="13" id="KW-0407">Ion channel</keyword>
<feature type="region of interest" description="Disordered" evidence="15">
    <location>
        <begin position="489"/>
        <end position="618"/>
    </location>
</feature>
<dbReference type="Pfam" id="PF24956">
    <property type="entry name" value="Msl2-3_C"/>
    <property type="match status" value="1"/>
</dbReference>
<protein>
    <submittedName>
        <fullName evidence="20">Uncharacterized protein</fullName>
    </submittedName>
</protein>
<evidence type="ECO:0000256" key="2">
    <source>
        <dbReference type="ARBA" id="ARBA00004141"/>
    </source>
</evidence>
<evidence type="ECO:0000259" key="18">
    <source>
        <dbReference type="Pfam" id="PF24956"/>
    </source>
</evidence>
<dbReference type="GO" id="GO:0034220">
    <property type="term" value="P:monoatomic ion transmembrane transport"/>
    <property type="evidence" value="ECO:0007669"/>
    <property type="project" value="UniProtKB-KW"/>
</dbReference>
<sequence>MAVGCSLQVSHELGVCMNYCHTERFKIARAKRRVPVLNVSLSSCASQQDIWNLQVSKRIYKSMYHVSPKNDVFICRAVIVPSLGNEIPIVKTATVALTRSYHALHASPLALQLVPAVGVIVFAVWGLGPLLRHSRNLFHRNDNNWKKSSTYYVFVSYLQPLLLWSGATLICRVLDPLVLPSAASQAVKQRLLNFVRSLSTVLAFAYCLSSLIQQTQKFFMETNDPSDTRNMGFQFAGKAIYTAVWVAAVSLFMELLGFSTQKWLTAGGLGTVLLTLAGREIFTNFLSSVMIHATRPFVVNEWIQTKIEGSEVSGTVEHVGWWSPTIIRGDDREALHIPNHKFTVNVVRNLSQKSHWRIKTHLAISHLDVNKINIIVADMRKVLAKNPQVEQQRLHRRVFLDNIDPENQALRILVSCFVKTSHFEEYLCVKEAILLDLLRVISHHRARLATPIRTVQKIYTDADMENIPFAETILTRSGSVANRPLLLVDSPSRINGDDKVKPRATPRANSDEPSTKSTGASETKTTSVPEATVPVNTEKQQEKANPGEVSSKSSKADRPTAPASSSSTRSQLEGSSSQMKTHPEGLEPVGLSPKANIEKPPPSPESASEKSAPPIARPVLEDNIVLGVALEGSKRTLPIEEGMGPTPDAKELAACRNGNGSCSPIKDKKEVQVPPVPGAVAVDQRDLDR</sequence>
<evidence type="ECO:0000256" key="12">
    <source>
        <dbReference type="ARBA" id="ARBA00023136"/>
    </source>
</evidence>
<dbReference type="OrthoDB" id="1676006at2759"/>
<dbReference type="GO" id="GO:0009941">
    <property type="term" value="C:chloroplast envelope"/>
    <property type="evidence" value="ECO:0007669"/>
    <property type="project" value="UniProtKB-SubCell"/>
</dbReference>
<evidence type="ECO:0000259" key="17">
    <source>
        <dbReference type="Pfam" id="PF00924"/>
    </source>
</evidence>
<feature type="transmembrane region" description="Helical" evidence="16">
    <location>
        <begin position="151"/>
        <end position="174"/>
    </location>
</feature>
<comment type="function">
    <text evidence="14">Mechanosensitive channel that opens in response to stretch forces in the membrane lipid bilayer. Controls plastid size, shape, and perhaps division during normal plant development by altering ion flux in response to changes in membrane tension. Acts as a component of the chloroplast division machinery.</text>
</comment>
<evidence type="ECO:0000313" key="21">
    <source>
        <dbReference type="Proteomes" id="UP001085076"/>
    </source>
</evidence>
<dbReference type="GO" id="GO:0010020">
    <property type="term" value="P:chloroplast fission"/>
    <property type="evidence" value="ECO:0007669"/>
    <property type="project" value="UniProtKB-ARBA"/>
</dbReference>
<dbReference type="Gene3D" id="2.30.30.60">
    <property type="match status" value="1"/>
</dbReference>
<reference evidence="20" key="2">
    <citation type="journal article" date="2022" name="Hortic Res">
        <title>The genome of Dioscorea zingiberensis sheds light on the biosynthesis, origin and evolution of the medicinally important diosgenin saponins.</title>
        <authorList>
            <person name="Li Y."/>
            <person name="Tan C."/>
            <person name="Li Z."/>
            <person name="Guo J."/>
            <person name="Li S."/>
            <person name="Chen X."/>
            <person name="Wang C."/>
            <person name="Dai X."/>
            <person name="Yang H."/>
            <person name="Song W."/>
            <person name="Hou L."/>
            <person name="Xu J."/>
            <person name="Tong Z."/>
            <person name="Xu A."/>
            <person name="Yuan X."/>
            <person name="Wang W."/>
            <person name="Yang Q."/>
            <person name="Chen L."/>
            <person name="Sun Z."/>
            <person name="Wang K."/>
            <person name="Pan B."/>
            <person name="Chen J."/>
            <person name="Bao Y."/>
            <person name="Liu F."/>
            <person name="Qi X."/>
            <person name="Gang D.R."/>
            <person name="Wen J."/>
            <person name="Li J."/>
        </authorList>
    </citation>
    <scope>NUCLEOTIDE SEQUENCE</scope>
    <source>
        <strain evidence="20">Dzin_1.0</strain>
    </source>
</reference>
<dbReference type="InterPro" id="IPR023408">
    <property type="entry name" value="MscS_beta-dom_sf"/>
</dbReference>
<dbReference type="InterPro" id="IPR057483">
    <property type="entry name" value="MSL2/3_TM_dom"/>
</dbReference>
<reference evidence="20" key="1">
    <citation type="submission" date="2021-03" db="EMBL/GenBank/DDBJ databases">
        <authorList>
            <person name="Li Z."/>
            <person name="Yang C."/>
        </authorList>
    </citation>
    <scope>NUCLEOTIDE SEQUENCE</scope>
    <source>
        <strain evidence="20">Dzin_1.0</strain>
        <tissue evidence="20">Leaf</tissue>
    </source>
</reference>
<evidence type="ECO:0000256" key="11">
    <source>
        <dbReference type="ARBA" id="ARBA00023065"/>
    </source>
</evidence>
<dbReference type="Pfam" id="PF25237">
    <property type="entry name" value="MSL2_3"/>
    <property type="match status" value="1"/>
</dbReference>
<evidence type="ECO:0000256" key="4">
    <source>
        <dbReference type="ARBA" id="ARBA00022448"/>
    </source>
</evidence>
<dbReference type="InterPro" id="IPR010920">
    <property type="entry name" value="LSM_dom_sf"/>
</dbReference>
<feature type="transmembrane region" description="Helical" evidence="16">
    <location>
        <begin position="232"/>
        <end position="256"/>
    </location>
</feature>
<keyword evidence="6" id="KW-0597">Phosphoprotein</keyword>
<evidence type="ECO:0000256" key="14">
    <source>
        <dbReference type="ARBA" id="ARBA00058298"/>
    </source>
</evidence>
<evidence type="ECO:0000256" key="9">
    <source>
        <dbReference type="ARBA" id="ARBA00022946"/>
    </source>
</evidence>
<keyword evidence="11" id="KW-0406">Ion transport</keyword>
<evidence type="ECO:0000256" key="6">
    <source>
        <dbReference type="ARBA" id="ARBA00022553"/>
    </source>
</evidence>
<dbReference type="PANTHER" id="PTHR43634">
    <property type="entry name" value="OW CONDUCTANCE MECHANOSENSITIVE CHANNEL"/>
    <property type="match status" value="1"/>
</dbReference>
<keyword evidence="21" id="KW-1185">Reference proteome</keyword>
<dbReference type="InterPro" id="IPR006685">
    <property type="entry name" value="MscS_channel_2nd"/>
</dbReference>